<gene>
    <name evidence="1" type="ORF">E2C01_004044</name>
</gene>
<protein>
    <submittedName>
        <fullName evidence="1">Uncharacterized protein</fullName>
    </submittedName>
</protein>
<name>A0A5B7CPH3_PORTR</name>
<keyword evidence="2" id="KW-1185">Reference proteome</keyword>
<dbReference type="EMBL" id="VSRR010000160">
    <property type="protein sequence ID" value="MPC11380.1"/>
    <property type="molecule type" value="Genomic_DNA"/>
</dbReference>
<comment type="caution">
    <text evidence="1">The sequence shown here is derived from an EMBL/GenBank/DDBJ whole genome shotgun (WGS) entry which is preliminary data.</text>
</comment>
<dbReference type="AlphaFoldDB" id="A0A5B7CPH3"/>
<evidence type="ECO:0000313" key="1">
    <source>
        <dbReference type="EMBL" id="MPC11380.1"/>
    </source>
</evidence>
<sequence length="104" mass="11311">MPDAFGRPSGRRATQAPVGKWHNWYSTRLILSFGFMSDFLGRPRDLLPGLRPLFPSSLATFSSSSSSLPLSISSPSSLERKELSSSLVPAIACDADVGLNHEKF</sequence>
<reference evidence="1 2" key="1">
    <citation type="submission" date="2019-05" db="EMBL/GenBank/DDBJ databases">
        <title>Another draft genome of Portunus trituberculatus and its Hox gene families provides insights of decapod evolution.</title>
        <authorList>
            <person name="Jeong J.-H."/>
            <person name="Song I."/>
            <person name="Kim S."/>
            <person name="Choi T."/>
            <person name="Kim D."/>
            <person name="Ryu S."/>
            <person name="Kim W."/>
        </authorList>
    </citation>
    <scope>NUCLEOTIDE SEQUENCE [LARGE SCALE GENOMIC DNA]</scope>
    <source>
        <tissue evidence="1">Muscle</tissue>
    </source>
</reference>
<evidence type="ECO:0000313" key="2">
    <source>
        <dbReference type="Proteomes" id="UP000324222"/>
    </source>
</evidence>
<dbReference type="Proteomes" id="UP000324222">
    <property type="component" value="Unassembled WGS sequence"/>
</dbReference>
<accession>A0A5B7CPH3</accession>
<proteinExistence type="predicted"/>
<organism evidence="1 2">
    <name type="scientific">Portunus trituberculatus</name>
    <name type="common">Swimming crab</name>
    <name type="synonym">Neptunus trituberculatus</name>
    <dbReference type="NCBI Taxonomy" id="210409"/>
    <lineage>
        <taxon>Eukaryota</taxon>
        <taxon>Metazoa</taxon>
        <taxon>Ecdysozoa</taxon>
        <taxon>Arthropoda</taxon>
        <taxon>Crustacea</taxon>
        <taxon>Multicrustacea</taxon>
        <taxon>Malacostraca</taxon>
        <taxon>Eumalacostraca</taxon>
        <taxon>Eucarida</taxon>
        <taxon>Decapoda</taxon>
        <taxon>Pleocyemata</taxon>
        <taxon>Brachyura</taxon>
        <taxon>Eubrachyura</taxon>
        <taxon>Portunoidea</taxon>
        <taxon>Portunidae</taxon>
        <taxon>Portuninae</taxon>
        <taxon>Portunus</taxon>
    </lineage>
</organism>